<keyword evidence="10 16" id="KW-1133">Transmembrane helix</keyword>
<keyword evidence="14" id="KW-0395">Inflammatory response</keyword>
<keyword evidence="8" id="KW-0967">Endosome</keyword>
<organism evidence="18 19">
    <name type="scientific">Gouania willdenowi</name>
    <name type="common">Blunt-snouted clingfish</name>
    <name type="synonym">Lepadogaster willdenowi</name>
    <dbReference type="NCBI Taxonomy" id="441366"/>
    <lineage>
        <taxon>Eukaryota</taxon>
        <taxon>Metazoa</taxon>
        <taxon>Chordata</taxon>
        <taxon>Craniata</taxon>
        <taxon>Vertebrata</taxon>
        <taxon>Euteleostomi</taxon>
        <taxon>Actinopterygii</taxon>
        <taxon>Neopterygii</taxon>
        <taxon>Teleostei</taxon>
        <taxon>Neoteleostei</taxon>
        <taxon>Acanthomorphata</taxon>
        <taxon>Ovalentaria</taxon>
        <taxon>Blenniimorphae</taxon>
        <taxon>Blenniiformes</taxon>
        <taxon>Gobiesocoidei</taxon>
        <taxon>Gobiesocidae</taxon>
        <taxon>Gobiesocinae</taxon>
        <taxon>Gouania</taxon>
    </lineage>
</organism>
<gene>
    <name evidence="18" type="primary">LOC114466827</name>
</gene>
<protein>
    <submittedName>
        <fullName evidence="18">Toll-like receptor 9</fullName>
    </submittedName>
</protein>
<dbReference type="PROSITE" id="PS50104">
    <property type="entry name" value="TIR"/>
    <property type="match status" value="1"/>
</dbReference>
<dbReference type="AlphaFoldDB" id="A0A8C5N9W5"/>
<reference evidence="18" key="3">
    <citation type="submission" date="2025-09" db="UniProtKB">
        <authorList>
            <consortium name="Ensembl"/>
        </authorList>
    </citation>
    <scope>IDENTIFICATION</scope>
</reference>
<dbReference type="SMART" id="SM00255">
    <property type="entry name" value="TIR"/>
    <property type="match status" value="1"/>
</dbReference>
<keyword evidence="7" id="KW-0677">Repeat</keyword>
<dbReference type="GO" id="GO:0051607">
    <property type="term" value="P:defense response to virus"/>
    <property type="evidence" value="ECO:0007669"/>
    <property type="project" value="TreeGrafter"/>
</dbReference>
<dbReference type="GO" id="GO:0045087">
    <property type="term" value="P:innate immune response"/>
    <property type="evidence" value="ECO:0007669"/>
    <property type="project" value="UniProtKB-KW"/>
</dbReference>
<proteinExistence type="inferred from homology"/>
<evidence type="ECO:0000259" key="17">
    <source>
        <dbReference type="PROSITE" id="PS50104"/>
    </source>
</evidence>
<evidence type="ECO:0000313" key="19">
    <source>
        <dbReference type="Proteomes" id="UP000694680"/>
    </source>
</evidence>
<dbReference type="Pfam" id="PF01582">
    <property type="entry name" value="TIR"/>
    <property type="match status" value="1"/>
</dbReference>
<evidence type="ECO:0000256" key="6">
    <source>
        <dbReference type="ARBA" id="ARBA00022729"/>
    </source>
</evidence>
<evidence type="ECO:0000256" key="7">
    <source>
        <dbReference type="ARBA" id="ARBA00022737"/>
    </source>
</evidence>
<comment type="subcellular location">
    <subcellularLocation>
        <location evidence="15">Endomembrane system</location>
        <topology evidence="15">Single-pass type I membrane protein</topology>
    </subcellularLocation>
    <subcellularLocation>
        <location evidence="1">Endosome</location>
    </subcellularLocation>
</comment>
<dbReference type="FunFam" id="3.40.50.10140:FF:000003">
    <property type="entry name" value="Toll-like receptor 7"/>
    <property type="match status" value="1"/>
</dbReference>
<accession>A0A8C5N9W5</accession>
<keyword evidence="11 16" id="KW-0472">Membrane</keyword>
<keyword evidence="13" id="KW-0325">Glycoprotein</keyword>
<dbReference type="InterPro" id="IPR001611">
    <property type="entry name" value="Leu-rich_rpt"/>
</dbReference>
<evidence type="ECO:0000256" key="4">
    <source>
        <dbReference type="ARBA" id="ARBA00022614"/>
    </source>
</evidence>
<sequence>MCQTDKEALIKMTDLVKKLIFCHLLFLVEAIYMEYFPCDTDKNITKVDCSNRQITHVPHIKSTSVELLDLSWTKIQQVKSDAFANVGNLLTLKIMGNCQPVKPTDDRQCRLKIETNAFKTLKRLQCLYLSRNSLTTIPWLPESLTFLDLQNNCLFNIVDPLPTPNLEVLLLNYNCYYENPCNQSLHISEKFFSKLPKLKTLRLAHNNLTAVPKMLPLSLESLDLRGNTITEILEGAFSNLTVLKKLNLGWNCQRCDHADWPCYPCPGNASLALHNNSFYSQNSSIDYLSLRGNSLRTFPKGIFQPLNKLKTLDLSDNFLAYAIQNGTFFEELTGLDWIRLDYNYEPLMTFPEFDLSPYFRNMTELQTLVLSGNFFQTLSNQGLDVLASFQKLKTLELRMTLMNDFNLTFLKQLSSLSLIDLSENKLKLGSCQSKNQLKKNDLALPHFVRGWENTVPCPISGTNPSNVPVIFDINPLQCDGYTLQTPSVFRYKFCKDKVTFNLSQNNIAVLTKSVLLGMENAVCLDLSKNYINQALEPGPFDNMKKLVYLNMSRNRLDFYNNMVFSDLKDSLKVLDLSYNGFYFQMRGMGEKFNFLQHLNHLEVLSLAQNGIAMRIYPKLISNSLKYLYFNGNDLNNMWKSWKTKYISFFQNLTNLTFLDISDNNLNSLSNDVLLNLPRSITFLNINDNSLNSFPWKTISALSHLCQLNLSHNYLKVLPNSSVPFGANFSLLDISHNSLCYIPELFFSAADSLQYLYLDNNKLKQMDHRHLPAPFKNGSALLKLTLHNNPFECYCDSSDLAEFLRTTSVEIPHLNTRVLCDTPVQGQSILLMDRRSCLDIYGRFAFIISCFLATIFTVIPLLLHLYSWDIWYSLQLLWAGHKGYSKLDGSHSLYHYDAFVVFDTGNQAVRDWVYSELTVNLENINQRRFCLCLEERDWLPGLSCIDNLHNAVHHSRKTVFVLSKGGTDNGVIRQAFFMVQQRLLDEKVDTAVLVLLDEAFPKLKYLNLRRRLCRKSVLSWPRNPRAQPLFWNNMREALSSNNLNLYDNKISESFFLNLYKQ</sequence>
<dbReference type="GO" id="GO:1902533">
    <property type="term" value="P:positive regulation of intracellular signal transduction"/>
    <property type="evidence" value="ECO:0007669"/>
    <property type="project" value="UniProtKB-ARBA"/>
</dbReference>
<evidence type="ECO:0000256" key="14">
    <source>
        <dbReference type="ARBA" id="ARBA00023198"/>
    </source>
</evidence>
<evidence type="ECO:0000313" key="18">
    <source>
        <dbReference type="Ensembl" id="ENSGWIP00000039721.1"/>
    </source>
</evidence>
<dbReference type="Pfam" id="PF00560">
    <property type="entry name" value="LRR_1"/>
    <property type="match status" value="1"/>
</dbReference>
<evidence type="ECO:0000256" key="13">
    <source>
        <dbReference type="ARBA" id="ARBA00023180"/>
    </source>
</evidence>
<keyword evidence="9" id="KW-0391">Immunity</keyword>
<dbReference type="InterPro" id="IPR032675">
    <property type="entry name" value="LRR_dom_sf"/>
</dbReference>
<keyword evidence="3" id="KW-0399">Innate immunity</keyword>
<dbReference type="Proteomes" id="UP000694680">
    <property type="component" value="Chromosome 7"/>
</dbReference>
<dbReference type="GO" id="GO:0005768">
    <property type="term" value="C:endosome"/>
    <property type="evidence" value="ECO:0007669"/>
    <property type="project" value="UniProtKB-SubCell"/>
</dbReference>
<dbReference type="InterPro" id="IPR003591">
    <property type="entry name" value="Leu-rich_rpt_typical-subtyp"/>
</dbReference>
<dbReference type="SUPFAM" id="SSF52058">
    <property type="entry name" value="L domain-like"/>
    <property type="match status" value="2"/>
</dbReference>
<dbReference type="GO" id="GO:0007249">
    <property type="term" value="P:canonical NF-kappaB signal transduction"/>
    <property type="evidence" value="ECO:0007669"/>
    <property type="project" value="TreeGrafter"/>
</dbReference>
<dbReference type="PANTHER" id="PTHR47410:SF4">
    <property type="entry name" value="TOLL-LIKE RECEPTOR 9"/>
    <property type="match status" value="1"/>
</dbReference>
<keyword evidence="5 16" id="KW-0812">Transmembrane</keyword>
<dbReference type="InterPro" id="IPR000157">
    <property type="entry name" value="TIR_dom"/>
</dbReference>
<comment type="similarity">
    <text evidence="2">Belongs to the Toll-like receptor family.</text>
</comment>
<evidence type="ECO:0000256" key="3">
    <source>
        <dbReference type="ARBA" id="ARBA00022588"/>
    </source>
</evidence>
<evidence type="ECO:0000256" key="15">
    <source>
        <dbReference type="ARBA" id="ARBA00046288"/>
    </source>
</evidence>
<dbReference type="Gene3D" id="3.40.50.10140">
    <property type="entry name" value="Toll/interleukin-1 receptor homology (TIR) domain"/>
    <property type="match status" value="1"/>
</dbReference>
<evidence type="ECO:0000256" key="16">
    <source>
        <dbReference type="SAM" id="Phobius"/>
    </source>
</evidence>
<evidence type="ECO:0000256" key="10">
    <source>
        <dbReference type="ARBA" id="ARBA00022989"/>
    </source>
</evidence>
<dbReference type="SMART" id="SM00369">
    <property type="entry name" value="LRR_TYP"/>
    <property type="match status" value="10"/>
</dbReference>
<evidence type="ECO:0000256" key="5">
    <source>
        <dbReference type="ARBA" id="ARBA00022692"/>
    </source>
</evidence>
<keyword evidence="12" id="KW-0675">Receptor</keyword>
<dbReference type="InterPro" id="IPR035897">
    <property type="entry name" value="Toll_tir_struct_dom_sf"/>
</dbReference>
<dbReference type="GO" id="GO:0038187">
    <property type="term" value="F:pattern recognition receptor activity"/>
    <property type="evidence" value="ECO:0007669"/>
    <property type="project" value="TreeGrafter"/>
</dbReference>
<keyword evidence="19" id="KW-1185">Reference proteome</keyword>
<keyword evidence="4" id="KW-0433">Leucine-rich repeat</keyword>
<dbReference type="Pfam" id="PF13855">
    <property type="entry name" value="LRR_8"/>
    <property type="match status" value="2"/>
</dbReference>
<feature type="transmembrane region" description="Helical" evidence="16">
    <location>
        <begin position="843"/>
        <end position="865"/>
    </location>
</feature>
<evidence type="ECO:0000256" key="8">
    <source>
        <dbReference type="ARBA" id="ARBA00022753"/>
    </source>
</evidence>
<evidence type="ECO:0000256" key="11">
    <source>
        <dbReference type="ARBA" id="ARBA00023136"/>
    </source>
</evidence>
<evidence type="ECO:0000256" key="9">
    <source>
        <dbReference type="ARBA" id="ARBA00022859"/>
    </source>
</evidence>
<name>A0A8C5N9W5_GOUWI</name>
<dbReference type="GO" id="GO:0005886">
    <property type="term" value="C:plasma membrane"/>
    <property type="evidence" value="ECO:0007669"/>
    <property type="project" value="TreeGrafter"/>
</dbReference>
<dbReference type="GO" id="GO:0002224">
    <property type="term" value="P:toll-like receptor signaling pathway"/>
    <property type="evidence" value="ECO:0007669"/>
    <property type="project" value="TreeGrafter"/>
</dbReference>
<dbReference type="GO" id="GO:0006954">
    <property type="term" value="P:inflammatory response"/>
    <property type="evidence" value="ECO:0007669"/>
    <property type="project" value="UniProtKB-KW"/>
</dbReference>
<dbReference type="Ensembl" id="ENSGWIT00000043181.1">
    <property type="protein sequence ID" value="ENSGWIP00000039721.1"/>
    <property type="gene ID" value="ENSGWIG00000020148.1"/>
</dbReference>
<evidence type="ECO:0000256" key="2">
    <source>
        <dbReference type="ARBA" id="ARBA00009634"/>
    </source>
</evidence>
<feature type="domain" description="TIR" evidence="17">
    <location>
        <begin position="893"/>
        <end position="1037"/>
    </location>
</feature>
<dbReference type="Gene3D" id="3.80.10.10">
    <property type="entry name" value="Ribonuclease Inhibitor"/>
    <property type="match status" value="1"/>
</dbReference>
<reference evidence="18" key="1">
    <citation type="submission" date="2020-06" db="EMBL/GenBank/DDBJ databases">
        <authorList>
            <consortium name="Wellcome Sanger Institute Data Sharing"/>
        </authorList>
    </citation>
    <scope>NUCLEOTIDE SEQUENCE [LARGE SCALE GENOMIC DNA]</scope>
</reference>
<evidence type="ECO:0000256" key="12">
    <source>
        <dbReference type="ARBA" id="ARBA00023170"/>
    </source>
</evidence>
<dbReference type="SMART" id="SM00364">
    <property type="entry name" value="LRR_BAC"/>
    <property type="match status" value="7"/>
</dbReference>
<dbReference type="SMART" id="SM00365">
    <property type="entry name" value="LRR_SD22"/>
    <property type="match status" value="5"/>
</dbReference>
<dbReference type="SUPFAM" id="SSF52200">
    <property type="entry name" value="Toll/Interleukin receptor TIR domain"/>
    <property type="match status" value="1"/>
</dbReference>
<evidence type="ECO:0000256" key="1">
    <source>
        <dbReference type="ARBA" id="ARBA00004177"/>
    </source>
</evidence>
<reference evidence="18" key="2">
    <citation type="submission" date="2025-08" db="UniProtKB">
        <authorList>
            <consortium name="Ensembl"/>
        </authorList>
    </citation>
    <scope>IDENTIFICATION</scope>
</reference>
<keyword evidence="6" id="KW-0732">Signal</keyword>
<dbReference type="GO" id="GO:0032755">
    <property type="term" value="P:positive regulation of interleukin-6 production"/>
    <property type="evidence" value="ECO:0007669"/>
    <property type="project" value="TreeGrafter"/>
</dbReference>
<dbReference type="PANTHER" id="PTHR47410">
    <property type="entry name" value="TOLL-LIKE RECEPTOR 7-RELATED"/>
    <property type="match status" value="1"/>
</dbReference>
<dbReference type="PROSITE" id="PS51450">
    <property type="entry name" value="LRR"/>
    <property type="match status" value="5"/>
</dbReference>